<evidence type="ECO:0000256" key="4">
    <source>
        <dbReference type="RuleBase" id="RU361187"/>
    </source>
</evidence>
<keyword evidence="2 4" id="KW-0378">Hydrolase</keyword>
<comment type="similarity">
    <text evidence="1 4">Belongs to the glycosyl hydrolase 43 family.</text>
</comment>
<dbReference type="InterPro" id="IPR023296">
    <property type="entry name" value="Glyco_hydro_beta-prop_sf"/>
</dbReference>
<dbReference type="Gene3D" id="2.115.10.20">
    <property type="entry name" value="Glycosyl hydrolase domain, family 43"/>
    <property type="match status" value="1"/>
</dbReference>
<dbReference type="SUPFAM" id="SSF49785">
    <property type="entry name" value="Galactose-binding domain-like"/>
    <property type="match status" value="1"/>
</dbReference>
<dbReference type="PANTHER" id="PTHR42812">
    <property type="entry name" value="BETA-XYLOSIDASE"/>
    <property type="match status" value="1"/>
</dbReference>
<protein>
    <submittedName>
        <fullName evidence="6">Family 43 glycosylhydrolase</fullName>
    </submittedName>
</protein>
<keyword evidence="7" id="KW-1185">Reference proteome</keyword>
<dbReference type="InterPro" id="IPR051795">
    <property type="entry name" value="Glycosyl_Hydrlase_43"/>
</dbReference>
<evidence type="ECO:0000256" key="2">
    <source>
        <dbReference type="ARBA" id="ARBA00022801"/>
    </source>
</evidence>
<evidence type="ECO:0000313" key="6">
    <source>
        <dbReference type="EMBL" id="MFB9057817.1"/>
    </source>
</evidence>
<dbReference type="PROSITE" id="PS51257">
    <property type="entry name" value="PROKAR_LIPOPROTEIN"/>
    <property type="match status" value="1"/>
</dbReference>
<reference evidence="6 7" key="1">
    <citation type="submission" date="2024-09" db="EMBL/GenBank/DDBJ databases">
        <authorList>
            <person name="Sun Q."/>
            <person name="Mori K."/>
        </authorList>
    </citation>
    <scope>NUCLEOTIDE SEQUENCE [LARGE SCALE GENOMIC DNA]</scope>
    <source>
        <strain evidence="6 7">CECT 8622</strain>
    </source>
</reference>
<dbReference type="Pfam" id="PF00754">
    <property type="entry name" value="F5_F8_type_C"/>
    <property type="match status" value="1"/>
</dbReference>
<dbReference type="CDD" id="cd08982">
    <property type="entry name" value="GH43-like"/>
    <property type="match status" value="1"/>
</dbReference>
<dbReference type="Pfam" id="PF04616">
    <property type="entry name" value="Glyco_hydro_43"/>
    <property type="match status" value="1"/>
</dbReference>
<dbReference type="EMBL" id="JBHMFC010000098">
    <property type="protein sequence ID" value="MFB9057817.1"/>
    <property type="molecule type" value="Genomic_DNA"/>
</dbReference>
<feature type="domain" description="F5/8 type C" evidence="5">
    <location>
        <begin position="343"/>
        <end position="493"/>
    </location>
</feature>
<dbReference type="InterPro" id="IPR008979">
    <property type="entry name" value="Galactose-bd-like_sf"/>
</dbReference>
<dbReference type="Proteomes" id="UP001589585">
    <property type="component" value="Unassembled WGS sequence"/>
</dbReference>
<dbReference type="SUPFAM" id="SSF75005">
    <property type="entry name" value="Arabinanase/levansucrase/invertase"/>
    <property type="match status" value="1"/>
</dbReference>
<evidence type="ECO:0000313" key="7">
    <source>
        <dbReference type="Proteomes" id="UP001589585"/>
    </source>
</evidence>
<dbReference type="Gene3D" id="2.60.120.260">
    <property type="entry name" value="Galactose-binding domain-like"/>
    <property type="match status" value="1"/>
</dbReference>
<gene>
    <name evidence="6" type="ORF">ACFFU9_13805</name>
</gene>
<accession>A0ABV5FED3</accession>
<proteinExistence type="inferred from homology"/>
<evidence type="ECO:0000259" key="5">
    <source>
        <dbReference type="PROSITE" id="PS50022"/>
    </source>
</evidence>
<dbReference type="InterPro" id="IPR006710">
    <property type="entry name" value="Glyco_hydro_43"/>
</dbReference>
<dbReference type="InterPro" id="IPR000421">
    <property type="entry name" value="FA58C"/>
</dbReference>
<comment type="caution">
    <text evidence="6">The sequence shown here is derived from an EMBL/GenBank/DDBJ whole genome shotgun (WGS) entry which is preliminary data.</text>
</comment>
<dbReference type="PANTHER" id="PTHR42812:SF12">
    <property type="entry name" value="BETA-XYLOSIDASE-RELATED"/>
    <property type="match status" value="1"/>
</dbReference>
<dbReference type="PROSITE" id="PS50022">
    <property type="entry name" value="FA58C_3"/>
    <property type="match status" value="1"/>
</dbReference>
<sequence length="586" mass="67582">MVKTIGFFIVVTGFVASAISCKNHKPAQSSNQVTEYVFKQTTVCNPIEISYRFAVDGGPSRREAADPTVVLYKDEYYLFASKSGGYWNSSDLIEWSFIKSSQLPFEDYAPTAVVIKDTLYFVASNNNAPITIYKTTKPKSGYWEVANANFPIAMTDPMLFYDEERLFLYYGCSNVNPLYGVELDVNTLNPIGEPIALMNSKRQDYGWERWGDYNDQDLRPWIEGAWVNKYKGKYYLQYSGPGTRFKSYNDGVYISESPLGPFKIAKHNPMAIKPEGFINGAGHGNTFQDKYGNYWHTGTMALTLKHKFERRIGMYPAFFDEDDVLYAYTGFGDFPYIVPRKKISKPEDLFPNWMLLSFKKSLTVSSELEEHPKHLASDEEIRTYWSAKTGNKGEWIQMDLGKTSMISAVQINFAENNTQLHGGDKNIFHQYLLEYSLDNKEWVTLIDKTKSKEDAPHDYTQLEKPTHARYLKMTNYFVPDGTFALSDFRVFGNSKDCNPIQKPELQISRKEDDRCIVNLKWNIIENAIGYKLRYGIHPKKLYHNYQVLENNSLTIRTLNKFQKYYFTIDTFNENGVLEGTEIIEVN</sequence>
<name>A0ABV5FED3_9FLAO</name>
<evidence type="ECO:0000256" key="3">
    <source>
        <dbReference type="ARBA" id="ARBA00023295"/>
    </source>
</evidence>
<keyword evidence="3 4" id="KW-0326">Glycosidase</keyword>
<dbReference type="RefSeq" id="WP_379862070.1">
    <property type="nucleotide sequence ID" value="NZ_JBHMFC010000098.1"/>
</dbReference>
<organism evidence="6 7">
    <name type="scientific">Mariniflexile ostreae</name>
    <dbReference type="NCBI Taxonomy" id="1520892"/>
    <lineage>
        <taxon>Bacteria</taxon>
        <taxon>Pseudomonadati</taxon>
        <taxon>Bacteroidota</taxon>
        <taxon>Flavobacteriia</taxon>
        <taxon>Flavobacteriales</taxon>
        <taxon>Flavobacteriaceae</taxon>
        <taxon>Mariniflexile</taxon>
    </lineage>
</organism>
<evidence type="ECO:0000256" key="1">
    <source>
        <dbReference type="ARBA" id="ARBA00009865"/>
    </source>
</evidence>